<accession>A0A9D7SV17</accession>
<dbReference type="EMBL" id="JADKGY010000006">
    <property type="protein sequence ID" value="MBK9982611.1"/>
    <property type="molecule type" value="Genomic_DNA"/>
</dbReference>
<reference evidence="2 3" key="1">
    <citation type="submission" date="2020-10" db="EMBL/GenBank/DDBJ databases">
        <title>Connecting structure to function with the recovery of over 1000 high-quality activated sludge metagenome-assembled genomes encoding full-length rRNA genes using long-read sequencing.</title>
        <authorList>
            <person name="Singleton C.M."/>
            <person name="Petriglieri F."/>
            <person name="Kristensen J.M."/>
            <person name="Kirkegaard R.H."/>
            <person name="Michaelsen T.Y."/>
            <person name="Andersen M.H."/>
            <person name="Karst S.M."/>
            <person name="Dueholm M.S."/>
            <person name="Nielsen P.H."/>
            <person name="Albertsen M."/>
        </authorList>
    </citation>
    <scope>NUCLEOTIDE SEQUENCE [LARGE SCALE GENOMIC DNA]</scope>
    <source>
        <strain evidence="2">Ribe_18-Q3-R11-54_MAXAC.273</strain>
    </source>
</reference>
<evidence type="ECO:0000256" key="1">
    <source>
        <dbReference type="SAM" id="Phobius"/>
    </source>
</evidence>
<organism evidence="2 3">
    <name type="scientific">Candidatus Opimibacter skivensis</name>
    <dbReference type="NCBI Taxonomy" id="2982028"/>
    <lineage>
        <taxon>Bacteria</taxon>
        <taxon>Pseudomonadati</taxon>
        <taxon>Bacteroidota</taxon>
        <taxon>Saprospiria</taxon>
        <taxon>Saprospirales</taxon>
        <taxon>Saprospiraceae</taxon>
        <taxon>Candidatus Opimibacter</taxon>
    </lineage>
</organism>
<protein>
    <submittedName>
        <fullName evidence="2">Uncharacterized protein</fullName>
    </submittedName>
</protein>
<name>A0A9D7SV17_9BACT</name>
<keyword evidence="1" id="KW-0472">Membrane</keyword>
<dbReference type="AlphaFoldDB" id="A0A9D7SV17"/>
<keyword evidence="1" id="KW-0812">Transmembrane</keyword>
<evidence type="ECO:0000313" key="3">
    <source>
        <dbReference type="Proteomes" id="UP000808337"/>
    </source>
</evidence>
<gene>
    <name evidence="2" type="ORF">IPP15_09315</name>
</gene>
<dbReference type="Proteomes" id="UP000808337">
    <property type="component" value="Unassembled WGS sequence"/>
</dbReference>
<sequence length="168" mass="19660">MKSRPSLEDFIRDHRSEFDDLKAPPGVWKKIDYQKPRVHHLWKWSAVAASALLLISIGYIFGTKYNGGPNVAGWKEYQETEQYYEARIQSSMDKIKTLAVKDEVTADLQLLDDVYQQLRSQLMEDPNADAQVLLSAMIRHQQQKLEIMEKILTRVDKYKKNEKDSRKM</sequence>
<keyword evidence="1" id="KW-1133">Transmembrane helix</keyword>
<evidence type="ECO:0000313" key="2">
    <source>
        <dbReference type="EMBL" id="MBK9982611.1"/>
    </source>
</evidence>
<comment type="caution">
    <text evidence="2">The sequence shown here is derived from an EMBL/GenBank/DDBJ whole genome shotgun (WGS) entry which is preliminary data.</text>
</comment>
<feature type="transmembrane region" description="Helical" evidence="1">
    <location>
        <begin position="41"/>
        <end position="61"/>
    </location>
</feature>
<proteinExistence type="predicted"/>